<keyword evidence="2" id="KW-1185">Reference proteome</keyword>
<gene>
    <name evidence="1" type="ORF">GCM10023176_21730</name>
</gene>
<evidence type="ECO:0000313" key="2">
    <source>
        <dbReference type="Proteomes" id="UP001500307"/>
    </source>
</evidence>
<sequence>MSVAYLTADGRAEPYIRAVEGIKPEPAIVRISHVDLIEMHRARRMYEWQTKVRLSRAPG</sequence>
<dbReference type="Proteomes" id="UP001500307">
    <property type="component" value="Unassembled WGS sequence"/>
</dbReference>
<protein>
    <submittedName>
        <fullName evidence="1">Uncharacterized protein</fullName>
    </submittedName>
</protein>
<name>A0ABP8SGY7_9ACTN</name>
<proteinExistence type="predicted"/>
<dbReference type="RefSeq" id="WP_346118614.1">
    <property type="nucleotide sequence ID" value="NZ_BAABGU010000010.1"/>
</dbReference>
<dbReference type="EMBL" id="BAABGU010000010">
    <property type="protein sequence ID" value="GAA4568065.1"/>
    <property type="molecule type" value="Genomic_DNA"/>
</dbReference>
<evidence type="ECO:0000313" key="1">
    <source>
        <dbReference type="EMBL" id="GAA4568065.1"/>
    </source>
</evidence>
<comment type="caution">
    <text evidence="1">The sequence shown here is derived from an EMBL/GenBank/DDBJ whole genome shotgun (WGS) entry which is preliminary data.</text>
</comment>
<reference evidence="2" key="1">
    <citation type="journal article" date="2019" name="Int. J. Syst. Evol. Microbiol.">
        <title>The Global Catalogue of Microorganisms (GCM) 10K type strain sequencing project: providing services to taxonomists for standard genome sequencing and annotation.</title>
        <authorList>
            <consortium name="The Broad Institute Genomics Platform"/>
            <consortium name="The Broad Institute Genome Sequencing Center for Infectious Disease"/>
            <person name="Wu L."/>
            <person name="Ma J."/>
        </authorList>
    </citation>
    <scope>NUCLEOTIDE SEQUENCE [LARGE SCALE GENOMIC DNA]</scope>
    <source>
        <strain evidence="2">JCM 3175</strain>
    </source>
</reference>
<organism evidence="1 2">
    <name type="scientific">Micromonospora coerulea</name>
    <dbReference type="NCBI Taxonomy" id="47856"/>
    <lineage>
        <taxon>Bacteria</taxon>
        <taxon>Bacillati</taxon>
        <taxon>Actinomycetota</taxon>
        <taxon>Actinomycetes</taxon>
        <taxon>Micromonosporales</taxon>
        <taxon>Micromonosporaceae</taxon>
        <taxon>Micromonospora</taxon>
    </lineage>
</organism>
<accession>A0ABP8SGY7</accession>